<feature type="compositionally biased region" description="Basic and acidic residues" evidence="1">
    <location>
        <begin position="21"/>
        <end position="30"/>
    </location>
</feature>
<dbReference type="EMBL" id="NBSK02000002">
    <property type="protein sequence ID" value="KAJ0222912.1"/>
    <property type="molecule type" value="Genomic_DNA"/>
</dbReference>
<sequence length="346" mass="39650">MDRGKALVDGGVSVKGTRGLLPHEKLKAELELFDSEGSLEPTTPLNLSERDEEDEDVESEVEPNEDPEEEPEEDLDEEPEEDLEEEPEQNHVEYLVEQRYKTFHMPYVEYMPTSPGTYWERLYKDEMPHAQFEIHNLKRKIEEIDEHRSRIIQENQIRVEAAEKSKRKIRRLEQEVLELRKPTITKFLDKVVGRDPPQAEVLVTRIGPGDRKGKEIRKYLKEGKRILKYDDISSRRSGRFTRVTPEEERIPIGAYVRAIGDVPETQLFPNASRGWGQGRGRGRGRVRGAVTAPIHVQSAHGSSGSHCVRGRGHRRGRAANTITREELADEITWAIRATLPDVVAQA</sequence>
<evidence type="ECO:0000313" key="2">
    <source>
        <dbReference type="EMBL" id="KAJ0222912.1"/>
    </source>
</evidence>
<accession>A0A9R1WHJ5</accession>
<organism evidence="2 3">
    <name type="scientific">Lactuca sativa</name>
    <name type="common">Garden lettuce</name>
    <dbReference type="NCBI Taxonomy" id="4236"/>
    <lineage>
        <taxon>Eukaryota</taxon>
        <taxon>Viridiplantae</taxon>
        <taxon>Streptophyta</taxon>
        <taxon>Embryophyta</taxon>
        <taxon>Tracheophyta</taxon>
        <taxon>Spermatophyta</taxon>
        <taxon>Magnoliopsida</taxon>
        <taxon>eudicotyledons</taxon>
        <taxon>Gunneridae</taxon>
        <taxon>Pentapetalae</taxon>
        <taxon>asterids</taxon>
        <taxon>campanulids</taxon>
        <taxon>Asterales</taxon>
        <taxon>Asteraceae</taxon>
        <taxon>Cichorioideae</taxon>
        <taxon>Cichorieae</taxon>
        <taxon>Lactucinae</taxon>
        <taxon>Lactuca</taxon>
    </lineage>
</organism>
<evidence type="ECO:0000256" key="1">
    <source>
        <dbReference type="SAM" id="MobiDB-lite"/>
    </source>
</evidence>
<comment type="caution">
    <text evidence="2">The sequence shown here is derived from an EMBL/GenBank/DDBJ whole genome shotgun (WGS) entry which is preliminary data.</text>
</comment>
<keyword evidence="3" id="KW-1185">Reference proteome</keyword>
<proteinExistence type="predicted"/>
<reference evidence="2 3" key="1">
    <citation type="journal article" date="2017" name="Nat. Commun.">
        <title>Genome assembly with in vitro proximity ligation data and whole-genome triplication in lettuce.</title>
        <authorList>
            <person name="Reyes-Chin-Wo S."/>
            <person name="Wang Z."/>
            <person name="Yang X."/>
            <person name="Kozik A."/>
            <person name="Arikit S."/>
            <person name="Song C."/>
            <person name="Xia L."/>
            <person name="Froenicke L."/>
            <person name="Lavelle D.O."/>
            <person name="Truco M.J."/>
            <person name="Xia R."/>
            <person name="Zhu S."/>
            <person name="Xu C."/>
            <person name="Xu H."/>
            <person name="Xu X."/>
            <person name="Cox K."/>
            <person name="Korf I."/>
            <person name="Meyers B.C."/>
            <person name="Michelmore R.W."/>
        </authorList>
    </citation>
    <scope>NUCLEOTIDE SEQUENCE [LARGE SCALE GENOMIC DNA]</scope>
    <source>
        <strain evidence="3">cv. Salinas</strain>
        <tissue evidence="2">Seedlings</tissue>
    </source>
</reference>
<evidence type="ECO:0000313" key="3">
    <source>
        <dbReference type="Proteomes" id="UP000235145"/>
    </source>
</evidence>
<name>A0A9R1WHJ5_LACSA</name>
<gene>
    <name evidence="2" type="ORF">LSAT_V11C200066750</name>
</gene>
<dbReference type="Proteomes" id="UP000235145">
    <property type="component" value="Unassembled WGS sequence"/>
</dbReference>
<protein>
    <submittedName>
        <fullName evidence="2">Uncharacterized protein</fullName>
    </submittedName>
</protein>
<dbReference type="AlphaFoldDB" id="A0A9R1WHJ5"/>
<feature type="region of interest" description="Disordered" evidence="1">
    <location>
        <begin position="1"/>
        <end position="91"/>
    </location>
</feature>
<feature type="compositionally biased region" description="Acidic residues" evidence="1">
    <location>
        <begin position="50"/>
        <end position="87"/>
    </location>
</feature>